<feature type="non-terminal residue" evidence="2">
    <location>
        <position position="1"/>
    </location>
</feature>
<protein>
    <submittedName>
        <fullName evidence="2">Uncharacterized protein</fullName>
    </submittedName>
</protein>
<comment type="caution">
    <text evidence="2">The sequence shown here is derived from an EMBL/GenBank/DDBJ whole genome shotgun (WGS) entry which is preliminary data.</text>
</comment>
<dbReference type="Proteomes" id="UP000004810">
    <property type="component" value="Unassembled WGS sequence"/>
</dbReference>
<dbReference type="AlphaFoldDB" id="J9EFK9"/>
<organism evidence="2 3">
    <name type="scientific">Wuchereria bancrofti</name>
    <dbReference type="NCBI Taxonomy" id="6293"/>
    <lineage>
        <taxon>Eukaryota</taxon>
        <taxon>Metazoa</taxon>
        <taxon>Ecdysozoa</taxon>
        <taxon>Nematoda</taxon>
        <taxon>Chromadorea</taxon>
        <taxon>Rhabditida</taxon>
        <taxon>Spirurina</taxon>
        <taxon>Spiruromorpha</taxon>
        <taxon>Filarioidea</taxon>
        <taxon>Onchocercidae</taxon>
        <taxon>Wuchereria</taxon>
    </lineage>
</organism>
<evidence type="ECO:0000313" key="2">
    <source>
        <dbReference type="EMBL" id="EJW75812.1"/>
    </source>
</evidence>
<proteinExistence type="predicted"/>
<feature type="region of interest" description="Disordered" evidence="1">
    <location>
        <begin position="27"/>
        <end position="64"/>
    </location>
</feature>
<gene>
    <name evidence="2" type="ORF">WUBG_13279</name>
</gene>
<feature type="compositionally biased region" description="Polar residues" evidence="1">
    <location>
        <begin position="28"/>
        <end position="64"/>
    </location>
</feature>
<evidence type="ECO:0000313" key="3">
    <source>
        <dbReference type="Proteomes" id="UP000004810"/>
    </source>
</evidence>
<dbReference type="EMBL" id="ADBV01010004">
    <property type="protein sequence ID" value="EJW75812.1"/>
    <property type="molecule type" value="Genomic_DNA"/>
</dbReference>
<reference evidence="3" key="1">
    <citation type="submission" date="2012-08" db="EMBL/GenBank/DDBJ databases">
        <title>The Genome Sequence of Wuchereria bancrofti.</title>
        <authorList>
            <person name="Nutman T.B."/>
            <person name="Fink D.L."/>
            <person name="Russ C."/>
            <person name="Young S."/>
            <person name="Zeng Q."/>
            <person name="Koehrsen M."/>
            <person name="Alvarado L."/>
            <person name="Berlin A."/>
            <person name="Chapman S.B."/>
            <person name="Chen Z."/>
            <person name="Freedman E."/>
            <person name="Gellesch M."/>
            <person name="Goldberg J."/>
            <person name="Griggs A."/>
            <person name="Gujja S."/>
            <person name="Heilman E.R."/>
            <person name="Heiman D."/>
            <person name="Hepburn T."/>
            <person name="Howarth C."/>
            <person name="Jen D."/>
            <person name="Larson L."/>
            <person name="Lewis B."/>
            <person name="Mehta T."/>
            <person name="Park D."/>
            <person name="Pearson M."/>
            <person name="Roberts A."/>
            <person name="Saif S."/>
            <person name="Shea T."/>
            <person name="Shenoy N."/>
            <person name="Sisk P."/>
            <person name="Stolte C."/>
            <person name="Sykes S."/>
            <person name="Walk T."/>
            <person name="White J."/>
            <person name="Yandava C."/>
            <person name="Haas B."/>
            <person name="Henn M.R."/>
            <person name="Nusbaum C."/>
            <person name="Birren B."/>
        </authorList>
    </citation>
    <scope>NUCLEOTIDE SEQUENCE [LARGE SCALE GENOMIC DNA]</scope>
    <source>
        <strain evidence="3">NA</strain>
    </source>
</reference>
<sequence>FTRKTENAASDGEGCCRCSYAEEHGYTGDSNGISRSSTDSNVHDSNGTATRQWKGSGKTVTLSK</sequence>
<name>J9EFK9_WUCBA</name>
<accession>J9EFK9</accession>
<evidence type="ECO:0000256" key="1">
    <source>
        <dbReference type="SAM" id="MobiDB-lite"/>
    </source>
</evidence>